<dbReference type="Gene3D" id="1.10.10.10">
    <property type="entry name" value="Winged helix-like DNA-binding domain superfamily/Winged helix DNA-binding domain"/>
    <property type="match status" value="1"/>
</dbReference>
<dbReference type="EMBL" id="CP022383">
    <property type="protein sequence ID" value="ATA78816.1"/>
    <property type="molecule type" value="Genomic_DNA"/>
</dbReference>
<keyword evidence="3" id="KW-0540">Nuclease</keyword>
<name>A0A250F4B5_CAPSP</name>
<dbReference type="Gene3D" id="3.40.1350.10">
    <property type="match status" value="1"/>
</dbReference>
<keyword evidence="3" id="KW-0378">Hydrolase</keyword>
<dbReference type="RefSeq" id="WP_095900905.1">
    <property type="nucleotide sequence ID" value="NZ_CP022383.1"/>
</dbReference>
<dbReference type="PANTHER" id="PTHR30015:SF7">
    <property type="entry name" value="TYPE IV METHYL-DIRECTED RESTRICTION ENZYME ECOKMRR"/>
    <property type="match status" value="1"/>
</dbReference>
<evidence type="ECO:0000313" key="3">
    <source>
        <dbReference type="EMBL" id="ATA78816.1"/>
    </source>
</evidence>
<dbReference type="GO" id="GO:0009307">
    <property type="term" value="P:DNA restriction-modification system"/>
    <property type="evidence" value="ECO:0007669"/>
    <property type="project" value="InterPro"/>
</dbReference>
<sequence>MNIPDFQKIMHPLLEVLKDNRVYSTEQIVEILRVHFMLSIDDMKVRVPNGKQSLFRNRIDWALNNLLQAGLIVSLLKGYYQITEEGKNVLYQEMGSVMDTAFLRKFEQFKAWKTMFEEDTNSSKPIETEMEKETPEVIIGKAIVMLYQSLKFELLQSIKNKPISFFEYFIVELLRKIGYKGIDSSNFEVIGKQEKEGIEGILYQDELCIEKVYIQAKKWEMEVTSKDVRNFIGALNLKDTNKGVFITTSTFSAEAKAVTKQNPLHKIILIDSDRLMQLAIHHNVGIQTKQIVEIKGIDENF</sequence>
<dbReference type="Proteomes" id="UP000217334">
    <property type="component" value="Chromosome"/>
</dbReference>
<gene>
    <name evidence="3" type="ORF">CGC59_03605</name>
</gene>
<feature type="domain" description="Restriction system protein Mrr-like N-terminal" evidence="2">
    <location>
        <begin position="6"/>
        <end position="90"/>
    </location>
</feature>
<protein>
    <submittedName>
        <fullName evidence="3">Restriction endonuclease</fullName>
    </submittedName>
</protein>
<dbReference type="AlphaFoldDB" id="A0A250F4B5"/>
<dbReference type="InterPro" id="IPR011335">
    <property type="entry name" value="Restrct_endonuc-II-like"/>
</dbReference>
<evidence type="ECO:0000313" key="4">
    <source>
        <dbReference type="Proteomes" id="UP000217334"/>
    </source>
</evidence>
<dbReference type="GO" id="GO:0003677">
    <property type="term" value="F:DNA binding"/>
    <property type="evidence" value="ECO:0007669"/>
    <property type="project" value="InterPro"/>
</dbReference>
<feature type="domain" description="Restriction endonuclease type IV Mrr" evidence="1">
    <location>
        <begin position="165"/>
        <end position="278"/>
    </location>
</feature>
<dbReference type="Pfam" id="PF04471">
    <property type="entry name" value="Mrr_cat"/>
    <property type="match status" value="1"/>
</dbReference>
<dbReference type="InterPro" id="IPR007560">
    <property type="entry name" value="Restrct_endonuc_IV_Mrr"/>
</dbReference>
<dbReference type="InterPro" id="IPR052906">
    <property type="entry name" value="Type_IV_Methyl-Rstrct_Enzyme"/>
</dbReference>
<dbReference type="InterPro" id="IPR025745">
    <property type="entry name" value="Mrr-like_N_dom"/>
</dbReference>
<dbReference type="SUPFAM" id="SSF52980">
    <property type="entry name" value="Restriction endonuclease-like"/>
    <property type="match status" value="1"/>
</dbReference>
<proteinExistence type="predicted"/>
<dbReference type="GO" id="GO:0015666">
    <property type="term" value="F:restriction endodeoxyribonuclease activity"/>
    <property type="evidence" value="ECO:0007669"/>
    <property type="project" value="TreeGrafter"/>
</dbReference>
<organism evidence="3 4">
    <name type="scientific">Capnocytophaga sputigena</name>
    <dbReference type="NCBI Taxonomy" id="1019"/>
    <lineage>
        <taxon>Bacteria</taxon>
        <taxon>Pseudomonadati</taxon>
        <taxon>Bacteroidota</taxon>
        <taxon>Flavobacteriia</taxon>
        <taxon>Flavobacteriales</taxon>
        <taxon>Flavobacteriaceae</taxon>
        <taxon>Capnocytophaga</taxon>
    </lineage>
</organism>
<dbReference type="PANTHER" id="PTHR30015">
    <property type="entry name" value="MRR RESTRICTION SYSTEM PROTEIN"/>
    <property type="match status" value="1"/>
</dbReference>
<dbReference type="InterPro" id="IPR011856">
    <property type="entry name" value="tRNA_endonuc-like_dom_sf"/>
</dbReference>
<keyword evidence="3" id="KW-0255">Endonuclease</keyword>
<evidence type="ECO:0000259" key="2">
    <source>
        <dbReference type="Pfam" id="PF14338"/>
    </source>
</evidence>
<accession>A0A250F4B5</accession>
<dbReference type="InterPro" id="IPR036388">
    <property type="entry name" value="WH-like_DNA-bd_sf"/>
</dbReference>
<reference evidence="4" key="1">
    <citation type="submission" date="2017-06" db="EMBL/GenBank/DDBJ databases">
        <title>Capnocytophaga spp. assemblies.</title>
        <authorList>
            <person name="Gulvik C.A."/>
        </authorList>
    </citation>
    <scope>NUCLEOTIDE SEQUENCE [LARGE SCALE GENOMIC DNA]</scope>
    <source>
        <strain evidence="4">H4486</strain>
    </source>
</reference>
<evidence type="ECO:0000259" key="1">
    <source>
        <dbReference type="Pfam" id="PF04471"/>
    </source>
</evidence>
<dbReference type="Pfam" id="PF14338">
    <property type="entry name" value="Mrr_N"/>
    <property type="match status" value="1"/>
</dbReference>